<dbReference type="InterPro" id="IPR016161">
    <property type="entry name" value="Ald_DH/histidinol_DH"/>
</dbReference>
<feature type="domain" description="Aldehyde dehydrogenase" evidence="1">
    <location>
        <begin position="2"/>
        <end position="46"/>
    </location>
</feature>
<dbReference type="GO" id="GO:0016491">
    <property type="term" value="F:oxidoreductase activity"/>
    <property type="evidence" value="ECO:0007669"/>
    <property type="project" value="InterPro"/>
</dbReference>
<name>A0A392U9D2_9FABA</name>
<feature type="non-terminal residue" evidence="2">
    <location>
        <position position="1"/>
    </location>
</feature>
<keyword evidence="3" id="KW-1185">Reference proteome</keyword>
<reference evidence="2 3" key="1">
    <citation type="journal article" date="2018" name="Front. Plant Sci.">
        <title>Red Clover (Trifolium pratense) and Zigzag Clover (T. medium) - A Picture of Genomic Similarities and Differences.</title>
        <authorList>
            <person name="Dluhosova J."/>
            <person name="Istvanek J."/>
            <person name="Nedelnik J."/>
            <person name="Repkova J."/>
        </authorList>
    </citation>
    <scope>NUCLEOTIDE SEQUENCE [LARGE SCALE GENOMIC DNA]</scope>
    <source>
        <strain evidence="3">cv. 10/8</strain>
        <tissue evidence="2">Leaf</tissue>
    </source>
</reference>
<dbReference type="Pfam" id="PF00171">
    <property type="entry name" value="Aldedh"/>
    <property type="match status" value="1"/>
</dbReference>
<dbReference type="AlphaFoldDB" id="A0A392U9D2"/>
<dbReference type="EMBL" id="LXQA010734964">
    <property type="protein sequence ID" value="MCI68345.1"/>
    <property type="molecule type" value="Genomic_DNA"/>
</dbReference>
<accession>A0A392U9D2</accession>
<evidence type="ECO:0000313" key="3">
    <source>
        <dbReference type="Proteomes" id="UP000265520"/>
    </source>
</evidence>
<dbReference type="InterPro" id="IPR016162">
    <property type="entry name" value="Ald_DH_N"/>
</dbReference>
<comment type="caution">
    <text evidence="2">The sequence shown here is derived from an EMBL/GenBank/DDBJ whole genome shotgun (WGS) entry which is preliminary data.</text>
</comment>
<protein>
    <submittedName>
        <fullName evidence="2">Aldehyde dehydrogenase family 2 member B4</fullName>
    </submittedName>
</protein>
<dbReference type="SUPFAM" id="SSF53720">
    <property type="entry name" value="ALDH-like"/>
    <property type="match status" value="1"/>
</dbReference>
<sequence length="48" mass="5318">KTFPAYDPRSGEVIAHVAQGDQEDINRAVSAARKAFDEGPWPKMTPYV</sequence>
<organism evidence="2 3">
    <name type="scientific">Trifolium medium</name>
    <dbReference type="NCBI Taxonomy" id="97028"/>
    <lineage>
        <taxon>Eukaryota</taxon>
        <taxon>Viridiplantae</taxon>
        <taxon>Streptophyta</taxon>
        <taxon>Embryophyta</taxon>
        <taxon>Tracheophyta</taxon>
        <taxon>Spermatophyta</taxon>
        <taxon>Magnoliopsida</taxon>
        <taxon>eudicotyledons</taxon>
        <taxon>Gunneridae</taxon>
        <taxon>Pentapetalae</taxon>
        <taxon>rosids</taxon>
        <taxon>fabids</taxon>
        <taxon>Fabales</taxon>
        <taxon>Fabaceae</taxon>
        <taxon>Papilionoideae</taxon>
        <taxon>50 kb inversion clade</taxon>
        <taxon>NPAAA clade</taxon>
        <taxon>Hologalegina</taxon>
        <taxon>IRL clade</taxon>
        <taxon>Trifolieae</taxon>
        <taxon>Trifolium</taxon>
    </lineage>
</organism>
<evidence type="ECO:0000259" key="1">
    <source>
        <dbReference type="Pfam" id="PF00171"/>
    </source>
</evidence>
<dbReference type="Proteomes" id="UP000265520">
    <property type="component" value="Unassembled WGS sequence"/>
</dbReference>
<proteinExistence type="predicted"/>
<evidence type="ECO:0000313" key="2">
    <source>
        <dbReference type="EMBL" id="MCI68345.1"/>
    </source>
</evidence>
<dbReference type="Gene3D" id="3.40.605.10">
    <property type="entry name" value="Aldehyde Dehydrogenase, Chain A, domain 1"/>
    <property type="match status" value="1"/>
</dbReference>
<dbReference type="PANTHER" id="PTHR11699">
    <property type="entry name" value="ALDEHYDE DEHYDROGENASE-RELATED"/>
    <property type="match status" value="1"/>
</dbReference>
<dbReference type="InterPro" id="IPR015590">
    <property type="entry name" value="Aldehyde_DH_dom"/>
</dbReference>